<feature type="domain" description="Low molecular weight protein antigen 6 PH" evidence="2">
    <location>
        <begin position="71"/>
        <end position="141"/>
    </location>
</feature>
<dbReference type="AlphaFoldDB" id="A0A919B1B5"/>
<proteinExistence type="predicted"/>
<accession>A0A919B1B5</accession>
<protein>
    <submittedName>
        <fullName evidence="3">Membrane protein</fullName>
    </submittedName>
</protein>
<reference evidence="3" key="2">
    <citation type="submission" date="2020-09" db="EMBL/GenBank/DDBJ databases">
        <authorList>
            <person name="Sun Q."/>
            <person name="Ohkuma M."/>
        </authorList>
    </citation>
    <scope>NUCLEOTIDE SEQUENCE</scope>
    <source>
        <strain evidence="3">JCM 4059</strain>
    </source>
</reference>
<dbReference type="Proteomes" id="UP000638313">
    <property type="component" value="Unassembled WGS sequence"/>
</dbReference>
<keyword evidence="1" id="KW-1133">Transmembrane helix</keyword>
<evidence type="ECO:0000313" key="4">
    <source>
        <dbReference type="Proteomes" id="UP000638313"/>
    </source>
</evidence>
<name>A0A919B1B5_9ACTN</name>
<keyword evidence="4" id="KW-1185">Reference proteome</keyword>
<evidence type="ECO:0000313" key="3">
    <source>
        <dbReference type="EMBL" id="GHF38336.1"/>
    </source>
</evidence>
<evidence type="ECO:0000259" key="2">
    <source>
        <dbReference type="Pfam" id="PF10756"/>
    </source>
</evidence>
<dbReference type="Pfam" id="PF10756">
    <property type="entry name" value="bPH_6"/>
    <property type="match status" value="1"/>
</dbReference>
<feature type="transmembrane region" description="Helical" evidence="1">
    <location>
        <begin position="53"/>
        <end position="70"/>
    </location>
</feature>
<evidence type="ECO:0000256" key="1">
    <source>
        <dbReference type="SAM" id="Phobius"/>
    </source>
</evidence>
<keyword evidence="1" id="KW-0812">Transmembrane</keyword>
<organism evidence="3 4">
    <name type="scientific">Streptomyces mashuensis</name>
    <dbReference type="NCBI Taxonomy" id="33904"/>
    <lineage>
        <taxon>Bacteria</taxon>
        <taxon>Bacillati</taxon>
        <taxon>Actinomycetota</taxon>
        <taxon>Actinomycetes</taxon>
        <taxon>Kitasatosporales</taxon>
        <taxon>Streptomycetaceae</taxon>
        <taxon>Streptomyces</taxon>
    </lineage>
</organism>
<dbReference type="EMBL" id="BNBD01000003">
    <property type="protein sequence ID" value="GHF38336.1"/>
    <property type="molecule type" value="Genomic_DNA"/>
</dbReference>
<dbReference type="RefSeq" id="WP_190129079.1">
    <property type="nucleotide sequence ID" value="NZ_BNBD01000003.1"/>
</dbReference>
<reference evidence="3" key="1">
    <citation type="journal article" date="2014" name="Int. J. Syst. Evol. Microbiol.">
        <title>Complete genome sequence of Corynebacterium casei LMG S-19264T (=DSM 44701T), isolated from a smear-ripened cheese.</title>
        <authorList>
            <consortium name="US DOE Joint Genome Institute (JGI-PGF)"/>
            <person name="Walter F."/>
            <person name="Albersmeier A."/>
            <person name="Kalinowski J."/>
            <person name="Ruckert C."/>
        </authorList>
    </citation>
    <scope>NUCLEOTIDE SEQUENCE</scope>
    <source>
        <strain evidence="3">JCM 4059</strain>
    </source>
</reference>
<feature type="transmembrane region" description="Helical" evidence="1">
    <location>
        <begin position="24"/>
        <end position="44"/>
    </location>
</feature>
<keyword evidence="1" id="KW-0472">Membrane</keyword>
<gene>
    <name evidence="3" type="ORF">GCM10010218_19340</name>
</gene>
<dbReference type="InterPro" id="IPR019692">
    <property type="entry name" value="CFP-6_PH"/>
</dbReference>
<sequence>MSAPVPATGLPELPVTFRPTGTRVVLLTIGTVLLVVLTALSLLLESFTTGDRISFISTGLLGLGVLALLSRPKVVAAPDGVTVVNLTTKRRLAWAQIVRVNLRAGDAWVYLDLSDGTTLAAMGIQTGIAKQRAIADARALRALVDAHGTGRSAT</sequence>
<comment type="caution">
    <text evidence="3">The sequence shown here is derived from an EMBL/GenBank/DDBJ whole genome shotgun (WGS) entry which is preliminary data.</text>
</comment>